<dbReference type="AlphaFoldDB" id="A0AAV0VBK1"/>
<accession>A0AAV0VBK1</accession>
<keyword evidence="3" id="KW-1185">Reference proteome</keyword>
<sequence length="144" mass="16186">MLFPSRSAIAARQQEPKDVDDFDKREVENCMPYDTCSSFVVKKGWSTRRTYISTEKLQKADVNSPGLANPWQSCHDVAGDVEVRYRRLGDNDTMLDNDESEEPFVKKAATAFNTDGVAFTHNTALKLKRMQNASYKTVGSVLQG</sequence>
<feature type="region of interest" description="Disordered" evidence="1">
    <location>
        <begin position="1"/>
        <end position="20"/>
    </location>
</feature>
<reference evidence="2" key="1">
    <citation type="submission" date="2022-12" db="EMBL/GenBank/DDBJ databases">
        <authorList>
            <person name="Webb A."/>
        </authorList>
    </citation>
    <scope>NUCLEOTIDE SEQUENCE</scope>
    <source>
        <strain evidence="2">Pd1</strain>
    </source>
</reference>
<name>A0AAV0VBK1_9STRA</name>
<protein>
    <submittedName>
        <fullName evidence="2">Uncharacterized protein</fullName>
    </submittedName>
</protein>
<evidence type="ECO:0000313" key="3">
    <source>
        <dbReference type="Proteomes" id="UP001162029"/>
    </source>
</evidence>
<gene>
    <name evidence="2" type="ORF">PDE001_LOCUS11518</name>
</gene>
<proteinExistence type="predicted"/>
<organism evidence="2 3">
    <name type="scientific">Peronospora destructor</name>
    <dbReference type="NCBI Taxonomy" id="86335"/>
    <lineage>
        <taxon>Eukaryota</taxon>
        <taxon>Sar</taxon>
        <taxon>Stramenopiles</taxon>
        <taxon>Oomycota</taxon>
        <taxon>Peronosporomycetes</taxon>
        <taxon>Peronosporales</taxon>
        <taxon>Peronosporaceae</taxon>
        <taxon>Peronospora</taxon>
    </lineage>
</organism>
<comment type="caution">
    <text evidence="2">The sequence shown here is derived from an EMBL/GenBank/DDBJ whole genome shotgun (WGS) entry which is preliminary data.</text>
</comment>
<evidence type="ECO:0000313" key="2">
    <source>
        <dbReference type="EMBL" id="CAI5746536.1"/>
    </source>
</evidence>
<dbReference type="EMBL" id="CANTFM010002594">
    <property type="protein sequence ID" value="CAI5746536.1"/>
    <property type="molecule type" value="Genomic_DNA"/>
</dbReference>
<dbReference type="Proteomes" id="UP001162029">
    <property type="component" value="Unassembled WGS sequence"/>
</dbReference>
<evidence type="ECO:0000256" key="1">
    <source>
        <dbReference type="SAM" id="MobiDB-lite"/>
    </source>
</evidence>